<evidence type="ECO:0000313" key="2">
    <source>
        <dbReference type="Proteomes" id="UP000245263"/>
    </source>
</evidence>
<dbReference type="Proteomes" id="UP000245263">
    <property type="component" value="Chromosome 1"/>
</dbReference>
<keyword evidence="2" id="KW-1185">Reference proteome</keyword>
<organism evidence="1 2">
    <name type="scientific">Leptospira kobayashii</name>
    <dbReference type="NCBI Taxonomy" id="1917830"/>
    <lineage>
        <taxon>Bacteria</taxon>
        <taxon>Pseudomonadati</taxon>
        <taxon>Spirochaetota</taxon>
        <taxon>Spirochaetia</taxon>
        <taxon>Leptospirales</taxon>
        <taxon>Leptospiraceae</taxon>
        <taxon>Leptospira</taxon>
    </lineage>
</organism>
<accession>A0ABN6K9I6</accession>
<proteinExistence type="predicted"/>
<sequence>MGKNILKDHSPHCGVSGYLSVSSSEPLYSGRDYWLDYIKNDGKDYFSASNSPCDGTETGGYSACIHAGEMRSVRVSWGQLSPNSCEGYSANDSESAFLYACSLHPDGGIRLTSTSLLPGKRLGDLVDSNTLRFKPIQIFVYLNGNLVGKSEPAVWWKNPIYPFPVTGGILGKPYDLYYIGSDTNVSNTTTFNSPKLGVIQSSSSVVNVSAVDWLVFNGSFPYLEGLIQGSSPISVVTINSSSRFAYVREVSINSASGSMFAVYGSMGMYRNLRLFGGGSSAEGIKVSSSGTATEANVFKSVLVGGADSNAISLYVSATGSKIFNQAFSDITIFSSSSAEAFMVGNAGSAEISGFLTRELTIANAGLPGFVHQTSATVPFNHITDMNMGFINNSSPVFNLYSTSTTDMDAKVLNVASLIGNFETTNVSNSYFSGNLKVSVGASCTVAGGLNPGIVTTTCAKNGYSDFDLYSNLSSSDSFVGQVVQDDNKNSYDVAGYYPSASVPNEIRFYDSMQNPYRAWGNNDSSTAYTPAMRGNCGGICRIYDWSLRNSDTVLRNANPCPDPAKPMFHTISGAGNTDQVCSSFLRGAKTASGNICQIIHLRNAVEILGDGSGNENLFCESGEDCLYTPNIASYQGHGKLVKASSVSPTHCTDIGSGNLISNVRLFQYETNGY</sequence>
<name>A0ABN6K9I6_9LEPT</name>
<evidence type="ECO:0000313" key="1">
    <source>
        <dbReference type="EMBL" id="BDA77612.1"/>
    </source>
</evidence>
<gene>
    <name evidence="1" type="ORF">LPTSP3_g05420</name>
</gene>
<dbReference type="EMBL" id="AP025028">
    <property type="protein sequence ID" value="BDA77612.1"/>
    <property type="molecule type" value="Genomic_DNA"/>
</dbReference>
<protein>
    <recommendedName>
        <fullName evidence="3">Lipoprotein</fullName>
    </recommendedName>
</protein>
<evidence type="ECO:0008006" key="3">
    <source>
        <dbReference type="Google" id="ProtNLM"/>
    </source>
</evidence>
<reference evidence="1 2" key="1">
    <citation type="submission" date="2021-08" db="EMBL/GenBank/DDBJ databases">
        <title>Complete genome sequence of Leptospira kobayashii strain E30.</title>
        <authorList>
            <person name="Nakao R."/>
            <person name="Nakamura S."/>
            <person name="Masuzawa T."/>
            <person name="Koizumi N."/>
        </authorList>
    </citation>
    <scope>NUCLEOTIDE SEQUENCE [LARGE SCALE GENOMIC DNA]</scope>
    <source>
        <strain evidence="1 2">E30</strain>
    </source>
</reference>